<name>A0A645EVE1_9ZZZZ</name>
<gene>
    <name evidence="1" type="ORF">SDC9_153071</name>
</gene>
<dbReference type="AlphaFoldDB" id="A0A645EVE1"/>
<protein>
    <submittedName>
        <fullName evidence="1">Uncharacterized protein</fullName>
    </submittedName>
</protein>
<reference evidence="1" key="1">
    <citation type="submission" date="2019-08" db="EMBL/GenBank/DDBJ databases">
        <authorList>
            <person name="Kucharzyk K."/>
            <person name="Murdoch R.W."/>
            <person name="Higgins S."/>
            <person name="Loffler F."/>
        </authorList>
    </citation>
    <scope>NUCLEOTIDE SEQUENCE</scope>
</reference>
<dbReference type="EMBL" id="VSSQ01051727">
    <property type="protein sequence ID" value="MPN05817.1"/>
    <property type="molecule type" value="Genomic_DNA"/>
</dbReference>
<comment type="caution">
    <text evidence="1">The sequence shown here is derived from an EMBL/GenBank/DDBJ whole genome shotgun (WGS) entry which is preliminary data.</text>
</comment>
<evidence type="ECO:0000313" key="1">
    <source>
        <dbReference type="EMBL" id="MPN05817.1"/>
    </source>
</evidence>
<accession>A0A645EVE1</accession>
<proteinExistence type="predicted"/>
<sequence length="86" mass="10082">MPGFVVHFHFHQHIAREKLAFRDAFLTALHFDDFFDWHQNLPKGILHASTIDAIDQSALHRLLETRVSVHHIPALCHVHFQPRTRS</sequence>
<organism evidence="1">
    <name type="scientific">bioreactor metagenome</name>
    <dbReference type="NCBI Taxonomy" id="1076179"/>
    <lineage>
        <taxon>unclassified sequences</taxon>
        <taxon>metagenomes</taxon>
        <taxon>ecological metagenomes</taxon>
    </lineage>
</organism>